<organism evidence="3 4">
    <name type="scientific">Cutaneotrichosporon oleaginosum</name>
    <dbReference type="NCBI Taxonomy" id="879819"/>
    <lineage>
        <taxon>Eukaryota</taxon>
        <taxon>Fungi</taxon>
        <taxon>Dikarya</taxon>
        <taxon>Basidiomycota</taxon>
        <taxon>Agaricomycotina</taxon>
        <taxon>Tremellomycetes</taxon>
        <taxon>Trichosporonales</taxon>
        <taxon>Trichosporonaceae</taxon>
        <taxon>Cutaneotrichosporon</taxon>
    </lineage>
</organism>
<feature type="compositionally biased region" description="Polar residues" evidence="1">
    <location>
        <begin position="1"/>
        <end position="19"/>
    </location>
</feature>
<dbReference type="Gene3D" id="6.10.140.2040">
    <property type="match status" value="1"/>
</dbReference>
<dbReference type="EMBL" id="KQ087188">
    <property type="protein sequence ID" value="KLT44178.1"/>
    <property type="molecule type" value="Genomic_DNA"/>
</dbReference>
<gene>
    <name evidence="3" type="ORF">CC85DRAFT_283700</name>
</gene>
<feature type="compositionally biased region" description="Polar residues" evidence="1">
    <location>
        <begin position="38"/>
        <end position="48"/>
    </location>
</feature>
<keyword evidence="4" id="KW-1185">Reference proteome</keyword>
<dbReference type="AlphaFoldDB" id="A0A0J0XSW7"/>
<feature type="region of interest" description="Disordered" evidence="1">
    <location>
        <begin position="1"/>
        <end position="48"/>
    </location>
</feature>
<proteinExistence type="predicted"/>
<dbReference type="GeneID" id="28983066"/>
<dbReference type="InterPro" id="IPR036047">
    <property type="entry name" value="F-box-like_dom_sf"/>
</dbReference>
<dbReference type="RefSeq" id="XP_018280669.1">
    <property type="nucleotide sequence ID" value="XM_018422463.1"/>
</dbReference>
<dbReference type="PROSITE" id="PS50181">
    <property type="entry name" value="FBOX"/>
    <property type="match status" value="1"/>
</dbReference>
<name>A0A0J0XSW7_9TREE</name>
<evidence type="ECO:0000259" key="2">
    <source>
        <dbReference type="PROSITE" id="PS50181"/>
    </source>
</evidence>
<dbReference type="Proteomes" id="UP000053611">
    <property type="component" value="Unassembled WGS sequence"/>
</dbReference>
<dbReference type="OrthoDB" id="3219396at2759"/>
<dbReference type="SUPFAM" id="SSF81383">
    <property type="entry name" value="F-box domain"/>
    <property type="match status" value="1"/>
</dbReference>
<protein>
    <recommendedName>
        <fullName evidence="2">F-box domain-containing protein</fullName>
    </recommendedName>
</protein>
<evidence type="ECO:0000313" key="4">
    <source>
        <dbReference type="Proteomes" id="UP000053611"/>
    </source>
</evidence>
<evidence type="ECO:0000313" key="3">
    <source>
        <dbReference type="EMBL" id="KLT44178.1"/>
    </source>
</evidence>
<dbReference type="InterPro" id="IPR001810">
    <property type="entry name" value="F-box_dom"/>
</dbReference>
<dbReference type="STRING" id="879819.A0A0J0XSW7"/>
<dbReference type="CDD" id="cd09917">
    <property type="entry name" value="F-box_SF"/>
    <property type="match status" value="1"/>
</dbReference>
<reference evidence="3 4" key="1">
    <citation type="submission" date="2015-03" db="EMBL/GenBank/DDBJ databases">
        <title>Genomics and transcriptomics of the oil-accumulating basidiomycete yeast T. oleaginosus allow insights into substrate utilization and the diverse evolutionary trajectories of mating systems in fungi.</title>
        <authorList>
            <consortium name="DOE Joint Genome Institute"/>
            <person name="Kourist R."/>
            <person name="Kracht O."/>
            <person name="Bracharz F."/>
            <person name="Lipzen A."/>
            <person name="Nolan M."/>
            <person name="Ohm R."/>
            <person name="Grigoriev I."/>
            <person name="Sun S."/>
            <person name="Heitman J."/>
            <person name="Bruck T."/>
            <person name="Nowrousian M."/>
        </authorList>
    </citation>
    <scope>NUCLEOTIDE SEQUENCE [LARGE SCALE GENOMIC DNA]</scope>
    <source>
        <strain evidence="3 4">IBC0246</strain>
    </source>
</reference>
<feature type="domain" description="F-box" evidence="2">
    <location>
        <begin position="55"/>
        <end position="101"/>
    </location>
</feature>
<accession>A0A0J0XSW7</accession>
<evidence type="ECO:0000256" key="1">
    <source>
        <dbReference type="SAM" id="MobiDB-lite"/>
    </source>
</evidence>
<sequence>MVDATSATLSSNPGASTPLSAKHGRGSSSVDAAPPESRGSTTPATRETPSLTPFALAFLALPHELLTHILLYLAPDDLGILSRVVGPLEGVERDSYLWAVWVHRTAPSRVGHALFSPLRPDPLELVRRGTLRGVAIVNGVRAGGYWASPSAVRLSMIHDKLSRRSLHRHLSLALYLRPSRSALVRAGILHALPRGTSATISARAHALERARARDAARQALRAMGQRTFVEALKLGIWKDTQRVLLALCPSIRERQRFFEGLARA</sequence>